<protein>
    <submittedName>
        <fullName evidence="2">Uncharacterized protein</fullName>
    </submittedName>
</protein>
<evidence type="ECO:0000313" key="2">
    <source>
        <dbReference type="EMBL" id="KIK13428.1"/>
    </source>
</evidence>
<evidence type="ECO:0000256" key="1">
    <source>
        <dbReference type="SAM" id="MobiDB-lite"/>
    </source>
</evidence>
<dbReference type="HOGENOM" id="CLU_2923555_0_0_1"/>
<accession>A0A0C9Z068</accession>
<proteinExistence type="predicted"/>
<sequence length="61" mass="6981">MRTMIQIERMATRLDGQGVTSPPPQARRAPDQPELTDGPGVGERFWRGQTERVDERRDPSF</sequence>
<evidence type="ECO:0000313" key="3">
    <source>
        <dbReference type="Proteomes" id="UP000054018"/>
    </source>
</evidence>
<reference evidence="3" key="2">
    <citation type="submission" date="2015-01" db="EMBL/GenBank/DDBJ databases">
        <title>Evolutionary Origins and Diversification of the Mycorrhizal Mutualists.</title>
        <authorList>
            <consortium name="DOE Joint Genome Institute"/>
            <consortium name="Mycorrhizal Genomics Consortium"/>
            <person name="Kohler A."/>
            <person name="Kuo A."/>
            <person name="Nagy L.G."/>
            <person name="Floudas D."/>
            <person name="Copeland A."/>
            <person name="Barry K.W."/>
            <person name="Cichocki N."/>
            <person name="Veneault-Fourrey C."/>
            <person name="LaButti K."/>
            <person name="Lindquist E.A."/>
            <person name="Lipzen A."/>
            <person name="Lundell T."/>
            <person name="Morin E."/>
            <person name="Murat C."/>
            <person name="Riley R."/>
            <person name="Ohm R."/>
            <person name="Sun H."/>
            <person name="Tunlid A."/>
            <person name="Henrissat B."/>
            <person name="Grigoriev I.V."/>
            <person name="Hibbett D.S."/>
            <person name="Martin F."/>
        </authorList>
    </citation>
    <scope>NUCLEOTIDE SEQUENCE [LARGE SCALE GENOMIC DNA]</scope>
    <source>
        <strain evidence="3">441</strain>
    </source>
</reference>
<gene>
    <name evidence="2" type="ORF">PISMIDRAFT_17992</name>
</gene>
<organism evidence="2 3">
    <name type="scientific">Pisolithus microcarpus 441</name>
    <dbReference type="NCBI Taxonomy" id="765257"/>
    <lineage>
        <taxon>Eukaryota</taxon>
        <taxon>Fungi</taxon>
        <taxon>Dikarya</taxon>
        <taxon>Basidiomycota</taxon>
        <taxon>Agaricomycotina</taxon>
        <taxon>Agaricomycetes</taxon>
        <taxon>Agaricomycetidae</taxon>
        <taxon>Boletales</taxon>
        <taxon>Sclerodermatineae</taxon>
        <taxon>Pisolithaceae</taxon>
        <taxon>Pisolithus</taxon>
    </lineage>
</organism>
<name>A0A0C9Z068_9AGAM</name>
<keyword evidence="3" id="KW-1185">Reference proteome</keyword>
<dbReference type="EMBL" id="KN833996">
    <property type="protein sequence ID" value="KIK13428.1"/>
    <property type="molecule type" value="Genomic_DNA"/>
</dbReference>
<dbReference type="Proteomes" id="UP000054018">
    <property type="component" value="Unassembled WGS sequence"/>
</dbReference>
<feature type="compositionally biased region" description="Basic and acidic residues" evidence="1">
    <location>
        <begin position="44"/>
        <end position="61"/>
    </location>
</feature>
<reference evidence="2 3" key="1">
    <citation type="submission" date="2014-04" db="EMBL/GenBank/DDBJ databases">
        <authorList>
            <consortium name="DOE Joint Genome Institute"/>
            <person name="Kuo A."/>
            <person name="Kohler A."/>
            <person name="Costa M.D."/>
            <person name="Nagy L.G."/>
            <person name="Floudas D."/>
            <person name="Copeland A."/>
            <person name="Barry K.W."/>
            <person name="Cichocki N."/>
            <person name="Veneault-Fourrey C."/>
            <person name="LaButti K."/>
            <person name="Lindquist E.A."/>
            <person name="Lipzen A."/>
            <person name="Lundell T."/>
            <person name="Morin E."/>
            <person name="Murat C."/>
            <person name="Sun H."/>
            <person name="Tunlid A."/>
            <person name="Henrissat B."/>
            <person name="Grigoriev I.V."/>
            <person name="Hibbett D.S."/>
            <person name="Martin F."/>
            <person name="Nordberg H.P."/>
            <person name="Cantor M.N."/>
            <person name="Hua S.X."/>
        </authorList>
    </citation>
    <scope>NUCLEOTIDE SEQUENCE [LARGE SCALE GENOMIC DNA]</scope>
    <source>
        <strain evidence="2 3">441</strain>
    </source>
</reference>
<feature type="region of interest" description="Disordered" evidence="1">
    <location>
        <begin position="12"/>
        <end position="61"/>
    </location>
</feature>
<dbReference type="AlphaFoldDB" id="A0A0C9Z068"/>